<proteinExistence type="predicted"/>
<gene>
    <name evidence="2" type="ORF">SAMN05421541_103509</name>
</gene>
<protein>
    <submittedName>
        <fullName evidence="2">Uncharacterized protein</fullName>
    </submittedName>
</protein>
<dbReference type="EMBL" id="FONV01000003">
    <property type="protein sequence ID" value="SFE77409.1"/>
    <property type="molecule type" value="Genomic_DNA"/>
</dbReference>
<evidence type="ECO:0000256" key="1">
    <source>
        <dbReference type="SAM" id="SignalP"/>
    </source>
</evidence>
<dbReference type="AlphaFoldDB" id="A0A1I2DAA2"/>
<reference evidence="2 3" key="1">
    <citation type="submission" date="2016-10" db="EMBL/GenBank/DDBJ databases">
        <authorList>
            <person name="de Groot N.N."/>
        </authorList>
    </citation>
    <scope>NUCLEOTIDE SEQUENCE [LARGE SCALE GENOMIC DNA]</scope>
    <source>
        <strain evidence="2 3">DSM 43019</strain>
    </source>
</reference>
<feature type="chain" id="PRO_5011687076" evidence="1">
    <location>
        <begin position="26"/>
        <end position="259"/>
    </location>
</feature>
<dbReference type="OrthoDB" id="3289520at2"/>
<evidence type="ECO:0000313" key="2">
    <source>
        <dbReference type="EMBL" id="SFE77409.1"/>
    </source>
</evidence>
<name>A0A1I2DAA2_9ACTN</name>
<feature type="signal peptide" evidence="1">
    <location>
        <begin position="1"/>
        <end position="25"/>
    </location>
</feature>
<sequence>MSSTRLLTVGAAMVAAMAGSTPAAAAPPPPPELLTTMQFTAGPDEVAPGGKVVLSGQAGIEGRSTGNAGRVEFSFRKKGTTEEVSVGATDAGSSGKFRFTTKATVSGEYVAHYRHRTRDITADGTDSLNVYVDRPVDRFLYSWTAQALSCLPTCVAQGPDQFVTTGPIKVKLTRECLRPNSGGRIGFTADPANTYTAGAPGWRDFPNGEGPTDFELNPGITRGHFYLEWTSGPAADAKELTSCNLAFSATQQQTERQYI</sequence>
<keyword evidence="1" id="KW-0732">Signal</keyword>
<dbReference type="RefSeq" id="WP_143133675.1">
    <property type="nucleotide sequence ID" value="NZ_BOMT01000003.1"/>
</dbReference>
<dbReference type="Proteomes" id="UP000199645">
    <property type="component" value="Unassembled WGS sequence"/>
</dbReference>
<organism evidence="2 3">
    <name type="scientific">Actinoplanes philippinensis</name>
    <dbReference type="NCBI Taxonomy" id="35752"/>
    <lineage>
        <taxon>Bacteria</taxon>
        <taxon>Bacillati</taxon>
        <taxon>Actinomycetota</taxon>
        <taxon>Actinomycetes</taxon>
        <taxon>Micromonosporales</taxon>
        <taxon>Micromonosporaceae</taxon>
        <taxon>Actinoplanes</taxon>
    </lineage>
</organism>
<accession>A0A1I2DAA2</accession>
<keyword evidence="3" id="KW-1185">Reference proteome</keyword>
<evidence type="ECO:0000313" key="3">
    <source>
        <dbReference type="Proteomes" id="UP000199645"/>
    </source>
</evidence>